<keyword evidence="7" id="KW-1185">Reference proteome</keyword>
<feature type="region of interest" description="Disordered" evidence="4">
    <location>
        <begin position="208"/>
        <end position="240"/>
    </location>
</feature>
<dbReference type="PROSITE" id="PS51006">
    <property type="entry name" value="PABS_2"/>
    <property type="match status" value="1"/>
</dbReference>
<evidence type="ECO:0000313" key="7">
    <source>
        <dbReference type="Proteomes" id="UP000601435"/>
    </source>
</evidence>
<evidence type="ECO:0000256" key="3">
    <source>
        <dbReference type="PROSITE-ProRule" id="PRU00354"/>
    </source>
</evidence>
<feature type="domain" description="PABS" evidence="5">
    <location>
        <begin position="1"/>
        <end position="86"/>
    </location>
</feature>
<comment type="similarity">
    <text evidence="1">Belongs to the spermidine/spermine synthase family.</text>
</comment>
<gene>
    <name evidence="6" type="primary">speE</name>
    <name evidence="6" type="ORF">SNEC2469_LOCUS29415</name>
</gene>
<sequence>MGMARGRSDHLWSKSFFAGCLQRLKHGGILSTQLGACLLRPDGLALSPTVAAGLARLKQAGFQTARAYTAEIPSYGGLAVFGMASNGASQQESCLALLASSACRVAGRADATEVPPWRSRAAARGLEGPQPMKGVADSIEAAFSLPAALAAAIDADADADASGLATEAEETRSQSSEQDRQEKSCMQQRRRLFSFFLSNAGSTCVNYAGSDRGRGPAYSGSYAPEVSPEGHSYTPQGART</sequence>
<feature type="compositionally biased region" description="Basic and acidic residues" evidence="4">
    <location>
        <begin position="169"/>
        <end position="183"/>
    </location>
</feature>
<comment type="caution">
    <text evidence="3">Lacks conserved residue(s) required for the propagation of feature annotation.</text>
</comment>
<dbReference type="AlphaFoldDB" id="A0A813B189"/>
<proteinExistence type="inferred from homology"/>
<dbReference type="InterPro" id="IPR029063">
    <property type="entry name" value="SAM-dependent_MTases_sf"/>
</dbReference>
<feature type="region of interest" description="Disordered" evidence="4">
    <location>
        <begin position="161"/>
        <end position="184"/>
    </location>
</feature>
<protein>
    <submittedName>
        <fullName evidence="6">SpeE protein</fullName>
    </submittedName>
</protein>
<dbReference type="InterPro" id="IPR030374">
    <property type="entry name" value="PABS"/>
</dbReference>
<evidence type="ECO:0000256" key="4">
    <source>
        <dbReference type="SAM" id="MobiDB-lite"/>
    </source>
</evidence>
<dbReference type="GO" id="GO:0006596">
    <property type="term" value="P:polyamine biosynthetic process"/>
    <property type="evidence" value="ECO:0007669"/>
    <property type="project" value="UniProtKB-UniRule"/>
</dbReference>
<comment type="caution">
    <text evidence="6">The sequence shown here is derived from an EMBL/GenBank/DDBJ whole genome shotgun (WGS) entry which is preliminary data.</text>
</comment>
<name>A0A813B189_9DINO</name>
<dbReference type="EMBL" id="CAJNJA010066142">
    <property type="protein sequence ID" value="CAE7888055.1"/>
    <property type="molecule type" value="Genomic_DNA"/>
</dbReference>
<evidence type="ECO:0000313" key="6">
    <source>
        <dbReference type="EMBL" id="CAE7888055.1"/>
    </source>
</evidence>
<organism evidence="6 7">
    <name type="scientific">Symbiodinium necroappetens</name>
    <dbReference type="NCBI Taxonomy" id="1628268"/>
    <lineage>
        <taxon>Eukaryota</taxon>
        <taxon>Sar</taxon>
        <taxon>Alveolata</taxon>
        <taxon>Dinophyceae</taxon>
        <taxon>Suessiales</taxon>
        <taxon>Symbiodiniaceae</taxon>
        <taxon>Symbiodinium</taxon>
    </lineage>
</organism>
<keyword evidence="2 3" id="KW-0808">Transferase</keyword>
<dbReference type="GO" id="GO:0016740">
    <property type="term" value="F:transferase activity"/>
    <property type="evidence" value="ECO:0007669"/>
    <property type="project" value="UniProtKB-UniRule"/>
</dbReference>
<keyword evidence="3" id="KW-0620">Polyamine biosynthesis</keyword>
<dbReference type="SUPFAM" id="SSF53335">
    <property type="entry name" value="S-adenosyl-L-methionine-dependent methyltransferases"/>
    <property type="match status" value="1"/>
</dbReference>
<dbReference type="Gene3D" id="3.40.50.150">
    <property type="entry name" value="Vaccinia Virus protein VP39"/>
    <property type="match status" value="1"/>
</dbReference>
<evidence type="ECO:0000256" key="1">
    <source>
        <dbReference type="ARBA" id="ARBA00007867"/>
    </source>
</evidence>
<dbReference type="Proteomes" id="UP000601435">
    <property type="component" value="Unassembled WGS sequence"/>
</dbReference>
<accession>A0A813B189</accession>
<evidence type="ECO:0000259" key="5">
    <source>
        <dbReference type="PROSITE" id="PS51006"/>
    </source>
</evidence>
<dbReference type="OrthoDB" id="38125at2759"/>
<evidence type="ECO:0000256" key="2">
    <source>
        <dbReference type="ARBA" id="ARBA00022679"/>
    </source>
</evidence>
<reference evidence="6" key="1">
    <citation type="submission" date="2021-02" db="EMBL/GenBank/DDBJ databases">
        <authorList>
            <person name="Dougan E. K."/>
            <person name="Rhodes N."/>
            <person name="Thang M."/>
            <person name="Chan C."/>
        </authorList>
    </citation>
    <scope>NUCLEOTIDE SEQUENCE</scope>
</reference>